<dbReference type="CDD" id="cd00085">
    <property type="entry name" value="HNHc"/>
    <property type="match status" value="1"/>
</dbReference>
<reference evidence="1" key="1">
    <citation type="submission" date="2020-02" db="EMBL/GenBank/DDBJ databases">
        <authorList>
            <person name="Meier V. D."/>
        </authorList>
    </citation>
    <scope>NUCLEOTIDE SEQUENCE</scope>
    <source>
        <strain evidence="1">AVDCRST_MAG68</strain>
    </source>
</reference>
<protein>
    <recommendedName>
        <fullName evidence="2">HNH nuclease domain-containing protein</fullName>
    </recommendedName>
</protein>
<proteinExistence type="predicted"/>
<sequence>MADAVMSSASIRQVLIALGLNATGANYQSVHGAVARLQLDTSHWTGQAHLRGKTHSYHTPIPLSEICVSNSTYTNTSSLKLRLLKEGAMEEKCAVCGITHWLGEKLSLVLDHINGENRDHRLENLRLLCPNCNSIQPTLAGRNKALRFKGPRRRQRRGSHRDTEAQR</sequence>
<accession>A0A6J4M7Z7</accession>
<dbReference type="Gene3D" id="1.10.30.50">
    <property type="match status" value="1"/>
</dbReference>
<name>A0A6J4M7Z7_9BACT</name>
<organism evidence="1">
    <name type="scientific">uncultured Gemmatimonadota bacterium</name>
    <dbReference type="NCBI Taxonomy" id="203437"/>
    <lineage>
        <taxon>Bacteria</taxon>
        <taxon>Pseudomonadati</taxon>
        <taxon>Gemmatimonadota</taxon>
        <taxon>environmental samples</taxon>
    </lineage>
</organism>
<dbReference type="InterPro" id="IPR003615">
    <property type="entry name" value="HNH_nuc"/>
</dbReference>
<dbReference type="EMBL" id="CADCTW010000172">
    <property type="protein sequence ID" value="CAA9351273.1"/>
    <property type="molecule type" value="Genomic_DNA"/>
</dbReference>
<evidence type="ECO:0000313" key="1">
    <source>
        <dbReference type="EMBL" id="CAA9351273.1"/>
    </source>
</evidence>
<evidence type="ECO:0008006" key="2">
    <source>
        <dbReference type="Google" id="ProtNLM"/>
    </source>
</evidence>
<gene>
    <name evidence="1" type="ORF">AVDCRST_MAG68-3708</name>
</gene>
<dbReference type="AlphaFoldDB" id="A0A6J4M7Z7"/>